<proteinExistence type="predicted"/>
<protein>
    <submittedName>
        <fullName evidence="3">Uncharacterized protein</fullName>
    </submittedName>
</protein>
<feature type="compositionally biased region" description="Low complexity" evidence="1">
    <location>
        <begin position="309"/>
        <end position="338"/>
    </location>
</feature>
<organism evidence="3 4">
    <name type="scientific">Actinoplanes sichuanensis</name>
    <dbReference type="NCBI Taxonomy" id="512349"/>
    <lineage>
        <taxon>Bacteria</taxon>
        <taxon>Bacillati</taxon>
        <taxon>Actinomycetota</taxon>
        <taxon>Actinomycetes</taxon>
        <taxon>Micromonosporales</taxon>
        <taxon>Micromonosporaceae</taxon>
        <taxon>Actinoplanes</taxon>
    </lineage>
</organism>
<comment type="caution">
    <text evidence="3">The sequence shown here is derived from an EMBL/GenBank/DDBJ whole genome shotgun (WGS) entry which is preliminary data.</text>
</comment>
<dbReference type="EMBL" id="JBHTMK010000043">
    <property type="protein sequence ID" value="MFD1370147.1"/>
    <property type="molecule type" value="Genomic_DNA"/>
</dbReference>
<dbReference type="RefSeq" id="WP_378079024.1">
    <property type="nucleotide sequence ID" value="NZ_AP028461.1"/>
</dbReference>
<feature type="compositionally biased region" description="Low complexity" evidence="1">
    <location>
        <begin position="347"/>
        <end position="368"/>
    </location>
</feature>
<keyword evidence="2" id="KW-1133">Transmembrane helix</keyword>
<sequence>MRSSGQRRTRLLAAGAVITAIGGVIGFTQFANAADTPAASTKAGESGAGKVVGNNLTILTDTCVDSDLEAHDGFQKGNRCVSTEFGEVGVAANNPTLLITEAPDEVAVNTPFQLRISTRNLIRDRFLAAGQGGYYVESSVLQNGLVRGHFHTACRILNNDDEAPESAPVPAFFVATEDSRGGADPDTVTIQVPGLPQEGEFQCSSWAGDGSHRIPMMERANQTPALDSVRVIARAANNGGNNGGNQGGNNNGGGDQGGNNGGGDQGGNQGGGDNGGNQGGDNGGNDNGGGNNNGGNDNGGNDTNSGEVTPTTPATKPATAKPNSTVVTATPRNTTTTTDSDDEAEAGTKGNTTKATPTPTRTPASTKSESAESENSEEPSQSEETATKPATTKKTTQAVEPEYDSEPEPTDGPGLAADPGDGAPDEPENTTDTVAEPPAKAGQTTLISSNLAWIGGGAVLVLIGLLIAAMLRSRPRNTWR</sequence>
<feature type="compositionally biased region" description="Acidic residues" evidence="1">
    <location>
        <begin position="371"/>
        <end position="381"/>
    </location>
</feature>
<reference evidence="4" key="1">
    <citation type="journal article" date="2019" name="Int. J. Syst. Evol. Microbiol.">
        <title>The Global Catalogue of Microorganisms (GCM) 10K type strain sequencing project: providing services to taxonomists for standard genome sequencing and annotation.</title>
        <authorList>
            <consortium name="The Broad Institute Genomics Platform"/>
            <consortium name="The Broad Institute Genome Sequencing Center for Infectious Disease"/>
            <person name="Wu L."/>
            <person name="Ma J."/>
        </authorList>
    </citation>
    <scope>NUCLEOTIDE SEQUENCE [LARGE SCALE GENOMIC DNA]</scope>
    <source>
        <strain evidence="4">CCM 7526</strain>
    </source>
</reference>
<keyword evidence="4" id="KW-1185">Reference proteome</keyword>
<evidence type="ECO:0000313" key="3">
    <source>
        <dbReference type="EMBL" id="MFD1370147.1"/>
    </source>
</evidence>
<evidence type="ECO:0000256" key="1">
    <source>
        <dbReference type="SAM" id="MobiDB-lite"/>
    </source>
</evidence>
<feature type="compositionally biased region" description="Gly residues" evidence="1">
    <location>
        <begin position="240"/>
        <end position="298"/>
    </location>
</feature>
<evidence type="ECO:0000313" key="4">
    <source>
        <dbReference type="Proteomes" id="UP001597183"/>
    </source>
</evidence>
<feature type="region of interest" description="Disordered" evidence="1">
    <location>
        <begin position="236"/>
        <end position="441"/>
    </location>
</feature>
<accession>A0ABW4AHB4</accession>
<keyword evidence="2" id="KW-0812">Transmembrane</keyword>
<feature type="compositionally biased region" description="Low complexity" evidence="1">
    <location>
        <begin position="411"/>
        <end position="422"/>
    </location>
</feature>
<feature type="compositionally biased region" description="Low complexity" evidence="1">
    <location>
        <begin position="382"/>
        <end position="398"/>
    </location>
</feature>
<dbReference type="Proteomes" id="UP001597183">
    <property type="component" value="Unassembled WGS sequence"/>
</dbReference>
<keyword evidence="2" id="KW-0472">Membrane</keyword>
<gene>
    <name evidence="3" type="ORF">ACFQ5G_32840</name>
</gene>
<feature type="transmembrane region" description="Helical" evidence="2">
    <location>
        <begin position="451"/>
        <end position="471"/>
    </location>
</feature>
<name>A0ABW4AHB4_9ACTN</name>
<evidence type="ECO:0000256" key="2">
    <source>
        <dbReference type="SAM" id="Phobius"/>
    </source>
</evidence>